<dbReference type="EMBL" id="MN740069">
    <property type="protein sequence ID" value="QHT86456.1"/>
    <property type="molecule type" value="Genomic_DNA"/>
</dbReference>
<organism evidence="1">
    <name type="scientific">viral metagenome</name>
    <dbReference type="NCBI Taxonomy" id="1070528"/>
    <lineage>
        <taxon>unclassified sequences</taxon>
        <taxon>metagenomes</taxon>
        <taxon>organismal metagenomes</taxon>
    </lineage>
</organism>
<reference evidence="1" key="1">
    <citation type="journal article" date="2020" name="Nature">
        <title>Giant virus diversity and host interactions through global metagenomics.</title>
        <authorList>
            <person name="Schulz F."/>
            <person name="Roux S."/>
            <person name="Paez-Espino D."/>
            <person name="Jungbluth S."/>
            <person name="Walsh D.A."/>
            <person name="Denef V.J."/>
            <person name="McMahon K.D."/>
            <person name="Konstantinidis K.T."/>
            <person name="Eloe-Fadrosh E.A."/>
            <person name="Kyrpides N.C."/>
            <person name="Woyke T."/>
        </authorList>
    </citation>
    <scope>NUCLEOTIDE SEQUENCE</scope>
    <source>
        <strain evidence="1">GVMAG-M-3300023184-186</strain>
    </source>
</reference>
<sequence length="33" mass="4187">MYLISSIYFFYKIFEIFKNKNYNYIYLLCNIFG</sequence>
<dbReference type="AlphaFoldDB" id="A0A6C0I274"/>
<accession>A0A6C0I274</accession>
<name>A0A6C0I274_9ZZZZ</name>
<evidence type="ECO:0000313" key="1">
    <source>
        <dbReference type="EMBL" id="QHT86456.1"/>
    </source>
</evidence>
<protein>
    <submittedName>
        <fullName evidence="1">Uncharacterized protein</fullName>
    </submittedName>
</protein>
<proteinExistence type="predicted"/>